<gene>
    <name evidence="1" type="ORF">G6F51_002684</name>
</gene>
<organism evidence="1 2">
    <name type="scientific">Rhizopus oryzae</name>
    <name type="common">Mucormycosis agent</name>
    <name type="synonym">Rhizopus arrhizus var. delemar</name>
    <dbReference type="NCBI Taxonomy" id="64495"/>
    <lineage>
        <taxon>Eukaryota</taxon>
        <taxon>Fungi</taxon>
        <taxon>Fungi incertae sedis</taxon>
        <taxon>Mucoromycota</taxon>
        <taxon>Mucoromycotina</taxon>
        <taxon>Mucoromycetes</taxon>
        <taxon>Mucorales</taxon>
        <taxon>Mucorineae</taxon>
        <taxon>Rhizopodaceae</taxon>
        <taxon>Rhizopus</taxon>
    </lineage>
</organism>
<dbReference type="AlphaFoldDB" id="A0A9P6YJH2"/>
<evidence type="ECO:0000313" key="2">
    <source>
        <dbReference type="Proteomes" id="UP000717996"/>
    </source>
</evidence>
<dbReference type="InterPro" id="IPR015943">
    <property type="entry name" value="WD40/YVTN_repeat-like_dom_sf"/>
</dbReference>
<accession>A0A9P6YJH2</accession>
<name>A0A9P6YJH2_RHIOR</name>
<dbReference type="Gene3D" id="2.130.10.10">
    <property type="entry name" value="YVTN repeat-like/Quinoprotein amine dehydrogenase"/>
    <property type="match status" value="1"/>
</dbReference>
<protein>
    <submittedName>
        <fullName evidence="1">Uncharacterized protein</fullName>
    </submittedName>
</protein>
<comment type="caution">
    <text evidence="1">The sequence shown here is derived from an EMBL/GenBank/DDBJ whole genome shotgun (WGS) entry which is preliminary data.</text>
</comment>
<dbReference type="InterPro" id="IPR036322">
    <property type="entry name" value="WD40_repeat_dom_sf"/>
</dbReference>
<evidence type="ECO:0000313" key="1">
    <source>
        <dbReference type="EMBL" id="KAG1550054.1"/>
    </source>
</evidence>
<dbReference type="PANTHER" id="PTHR47232">
    <property type="entry name" value="TRANSDUCIN FAMILY PROTEIN / WD-40 REPEAT FAMILY PROTEIN"/>
    <property type="match status" value="1"/>
</dbReference>
<dbReference type="Proteomes" id="UP000717996">
    <property type="component" value="Unassembled WGS sequence"/>
</dbReference>
<dbReference type="PANTHER" id="PTHR47232:SF1">
    <property type="entry name" value="TRANSDUCIN FAMILY PROTEIN _ WD-40 REPEAT FAMILY PROTEIN"/>
    <property type="match status" value="1"/>
</dbReference>
<reference evidence="1" key="1">
    <citation type="journal article" date="2020" name="Microb. Genom.">
        <title>Genetic diversity of clinical and environmental Mucorales isolates obtained from an investigation of mucormycosis cases among solid organ transplant recipients.</title>
        <authorList>
            <person name="Nguyen M.H."/>
            <person name="Kaul D."/>
            <person name="Muto C."/>
            <person name="Cheng S.J."/>
            <person name="Richter R.A."/>
            <person name="Bruno V.M."/>
            <person name="Liu G."/>
            <person name="Beyhan S."/>
            <person name="Sundermann A.J."/>
            <person name="Mounaud S."/>
            <person name="Pasculle A.W."/>
            <person name="Nierman W.C."/>
            <person name="Driscoll E."/>
            <person name="Cumbie R."/>
            <person name="Clancy C.J."/>
            <person name="Dupont C.L."/>
        </authorList>
    </citation>
    <scope>NUCLEOTIDE SEQUENCE</scope>
    <source>
        <strain evidence="1">GL16</strain>
    </source>
</reference>
<dbReference type="SUPFAM" id="SSF50978">
    <property type="entry name" value="WD40 repeat-like"/>
    <property type="match status" value="1"/>
</dbReference>
<dbReference type="EMBL" id="JAANIT010000238">
    <property type="protein sequence ID" value="KAG1550054.1"/>
    <property type="molecule type" value="Genomic_DNA"/>
</dbReference>
<sequence length="546" mass="61920">MPVGHSGFKIRSFSEFGTDLSRTAINSKYETQSSNTSKNYDNNSDDSEIEEQLLYKTESNSSLNILQMIEQLKTKLEEQYVEQSKYQEKLNSVNQAIKSTSEQIAHYANLLSGQSSIPKTAKYPRPAEIVPSERLQMGKRSKPLPPLENINKTLKKHKIDSSNSSNNLLSGKTHKNIVDIPYATKRTMDIYTIRAKESDMVFVKKPRSIMYNIAEDSSNKHLSNLMITTSLAGDVQFWNAKEKRMLKTIGSDHLYDSWIEDICWVTPKALALCPAQKSTEPVKMIYINDVDNADVKGRVHIVGNSPHDSGISVIGALKESEYSDNCKIVTGGFDRCAYLWSLKRNNPSDPFERQSVEMLPLKHTSALTAFCHDSYNDLMIMGGQDERISVFDIQKGTVIRTNRSTGKICQIIQSNLNPNIILTTRSLQNDQFQIYDLRESDDKAIKLKFGQNEKDNLSRYVKADMHKNGYMVACGGQETAKVNFWDLRYCGVSSRVSFSVDVPKTPKILVSMFIPGQDTMVTASSTRYMNWLDYSVRKDEIIKEFE</sequence>
<proteinExistence type="predicted"/>